<dbReference type="InterPro" id="IPR052860">
    <property type="entry name" value="NRL-GPCR1"/>
</dbReference>
<accession>A0AAV5VVU6</accession>
<dbReference type="Proteomes" id="UP001432322">
    <property type="component" value="Unassembled WGS sequence"/>
</dbReference>
<feature type="transmembrane region" description="Helical" evidence="1">
    <location>
        <begin position="64"/>
        <end position="87"/>
    </location>
</feature>
<feature type="transmembrane region" description="Helical" evidence="1">
    <location>
        <begin position="99"/>
        <end position="121"/>
    </location>
</feature>
<evidence type="ECO:0008006" key="4">
    <source>
        <dbReference type="Google" id="ProtNLM"/>
    </source>
</evidence>
<gene>
    <name evidence="2" type="ORF">PFISCL1PPCAC_13482</name>
</gene>
<keyword evidence="3" id="KW-1185">Reference proteome</keyword>
<evidence type="ECO:0000313" key="3">
    <source>
        <dbReference type="Proteomes" id="UP001432322"/>
    </source>
</evidence>
<dbReference type="PANTHER" id="PTHR47521:SF18">
    <property type="entry name" value="G PROTEIN-COUPLED RECEPTOR-RELATED"/>
    <property type="match status" value="1"/>
</dbReference>
<dbReference type="AlphaFoldDB" id="A0AAV5VVU6"/>
<proteinExistence type="predicted"/>
<keyword evidence="1" id="KW-1133">Transmembrane helix</keyword>
<keyword evidence="1" id="KW-0812">Transmembrane</keyword>
<evidence type="ECO:0000256" key="1">
    <source>
        <dbReference type="SAM" id="Phobius"/>
    </source>
</evidence>
<organism evidence="2 3">
    <name type="scientific">Pristionchus fissidentatus</name>
    <dbReference type="NCBI Taxonomy" id="1538716"/>
    <lineage>
        <taxon>Eukaryota</taxon>
        <taxon>Metazoa</taxon>
        <taxon>Ecdysozoa</taxon>
        <taxon>Nematoda</taxon>
        <taxon>Chromadorea</taxon>
        <taxon>Rhabditida</taxon>
        <taxon>Rhabditina</taxon>
        <taxon>Diplogasteromorpha</taxon>
        <taxon>Diplogasteroidea</taxon>
        <taxon>Neodiplogasteridae</taxon>
        <taxon>Pristionchus</taxon>
    </lineage>
</organism>
<dbReference type="EMBL" id="BTSY01000004">
    <property type="protein sequence ID" value="GMT22185.1"/>
    <property type="molecule type" value="Genomic_DNA"/>
</dbReference>
<keyword evidence="1" id="KW-0472">Membrane</keyword>
<sequence>SDNIAIACSVSNTLDVASLVCLSITTNYVNRRKRLILNSSLKEKYQVIILIVSKIKEVFHITRVMLPCGVISFIMKFSSSMAAWIYALDIFQSKYMFTLTGGVYLTLDTLNCMICSTILILNHAGLRKLSMQMLRVKDSATVRQQMSPNEVREVYFDALKKEWN</sequence>
<reference evidence="2" key="1">
    <citation type="submission" date="2023-10" db="EMBL/GenBank/DDBJ databases">
        <title>Genome assembly of Pristionchus species.</title>
        <authorList>
            <person name="Yoshida K."/>
            <person name="Sommer R.J."/>
        </authorList>
    </citation>
    <scope>NUCLEOTIDE SEQUENCE</scope>
    <source>
        <strain evidence="2">RS5133</strain>
    </source>
</reference>
<dbReference type="PANTHER" id="PTHR47521">
    <property type="entry name" value="SERPENTINE RECEPTOR, CLASS E (EPSILON)-RELATED"/>
    <property type="match status" value="1"/>
</dbReference>
<feature type="non-terminal residue" evidence="2">
    <location>
        <position position="1"/>
    </location>
</feature>
<comment type="caution">
    <text evidence="2">The sequence shown here is derived from an EMBL/GenBank/DDBJ whole genome shotgun (WGS) entry which is preliminary data.</text>
</comment>
<name>A0AAV5VVU6_9BILA</name>
<evidence type="ECO:0000313" key="2">
    <source>
        <dbReference type="EMBL" id="GMT22185.1"/>
    </source>
</evidence>
<protein>
    <recommendedName>
        <fullName evidence="4">G protein-coupled receptor</fullName>
    </recommendedName>
</protein>